<accession>A0A4C1UPJ0</accession>
<dbReference type="Proteomes" id="UP000299102">
    <property type="component" value="Unassembled WGS sequence"/>
</dbReference>
<keyword evidence="2" id="KW-1185">Reference proteome</keyword>
<reference evidence="1 2" key="1">
    <citation type="journal article" date="2019" name="Commun. Biol.">
        <title>The bagworm genome reveals a unique fibroin gene that provides high tensile strength.</title>
        <authorList>
            <person name="Kono N."/>
            <person name="Nakamura H."/>
            <person name="Ohtoshi R."/>
            <person name="Tomita M."/>
            <person name="Numata K."/>
            <person name="Arakawa K."/>
        </authorList>
    </citation>
    <scope>NUCLEOTIDE SEQUENCE [LARGE SCALE GENOMIC DNA]</scope>
</reference>
<dbReference type="EMBL" id="BGZK01000205">
    <property type="protein sequence ID" value="GBP28345.1"/>
    <property type="molecule type" value="Genomic_DNA"/>
</dbReference>
<evidence type="ECO:0000313" key="2">
    <source>
        <dbReference type="Proteomes" id="UP000299102"/>
    </source>
</evidence>
<comment type="caution">
    <text evidence="1">The sequence shown here is derived from an EMBL/GenBank/DDBJ whole genome shotgun (WGS) entry which is preliminary data.</text>
</comment>
<organism evidence="1 2">
    <name type="scientific">Eumeta variegata</name>
    <name type="common">Bagworm moth</name>
    <name type="synonym">Eumeta japonica</name>
    <dbReference type="NCBI Taxonomy" id="151549"/>
    <lineage>
        <taxon>Eukaryota</taxon>
        <taxon>Metazoa</taxon>
        <taxon>Ecdysozoa</taxon>
        <taxon>Arthropoda</taxon>
        <taxon>Hexapoda</taxon>
        <taxon>Insecta</taxon>
        <taxon>Pterygota</taxon>
        <taxon>Neoptera</taxon>
        <taxon>Endopterygota</taxon>
        <taxon>Lepidoptera</taxon>
        <taxon>Glossata</taxon>
        <taxon>Ditrysia</taxon>
        <taxon>Tineoidea</taxon>
        <taxon>Psychidae</taxon>
        <taxon>Oiketicinae</taxon>
        <taxon>Eumeta</taxon>
    </lineage>
</organism>
<name>A0A4C1UPJ0_EUMVA</name>
<evidence type="ECO:0000313" key="1">
    <source>
        <dbReference type="EMBL" id="GBP28345.1"/>
    </source>
</evidence>
<dbReference type="AlphaFoldDB" id="A0A4C1UPJ0"/>
<protein>
    <submittedName>
        <fullName evidence="1">Uncharacterized protein</fullName>
    </submittedName>
</protein>
<sequence length="114" mass="12594">MPKKVKTVFHRSNICAGPVRDRCAPAQVVAAGRCRRRALFSFEMIGAHKSADLCVASLRSVRVYETSCVHHNAMQSGRSKHEPPRRFTPHPHQFPFVDAPLGDVVFLTAGANLS</sequence>
<gene>
    <name evidence="1" type="ORF">EVAR_11807_1</name>
</gene>
<proteinExistence type="predicted"/>